<proteinExistence type="predicted"/>
<dbReference type="EMBL" id="UINC01228550">
    <property type="protein sequence ID" value="SVE59913.1"/>
    <property type="molecule type" value="Genomic_DNA"/>
</dbReference>
<reference evidence="1" key="1">
    <citation type="submission" date="2018-05" db="EMBL/GenBank/DDBJ databases">
        <authorList>
            <person name="Lanie J.A."/>
            <person name="Ng W.-L."/>
            <person name="Kazmierczak K.M."/>
            <person name="Andrzejewski T.M."/>
            <person name="Davidsen T.M."/>
            <person name="Wayne K.J."/>
            <person name="Tettelin H."/>
            <person name="Glass J.I."/>
            <person name="Rusch D."/>
            <person name="Podicherti R."/>
            <person name="Tsui H.-C.T."/>
            <person name="Winkler M.E."/>
        </authorList>
    </citation>
    <scope>NUCLEOTIDE SEQUENCE</scope>
</reference>
<sequence length="148" mass="15381">MKGKGEAGVVDAHAVQNGGVEFVEVHGITGDVVAEIIGGAMGDAGLDAAAGHPHTKIARVMVAAVVLASEFALTINRAAKFAAEDHQRVIEHAALFEVFDECGGRLINIHALVFDVGGKCAVLIPAAMENLHGSHTALDEPPGEERRM</sequence>
<feature type="non-terminal residue" evidence="1">
    <location>
        <position position="148"/>
    </location>
</feature>
<organism evidence="1">
    <name type="scientific">marine metagenome</name>
    <dbReference type="NCBI Taxonomy" id="408172"/>
    <lineage>
        <taxon>unclassified sequences</taxon>
        <taxon>metagenomes</taxon>
        <taxon>ecological metagenomes</taxon>
    </lineage>
</organism>
<dbReference type="AlphaFoldDB" id="A0A383ETZ5"/>
<evidence type="ECO:0000313" key="1">
    <source>
        <dbReference type="EMBL" id="SVE59913.1"/>
    </source>
</evidence>
<name>A0A383ETZ5_9ZZZZ</name>
<protein>
    <submittedName>
        <fullName evidence="1">Uncharacterized protein</fullName>
    </submittedName>
</protein>
<accession>A0A383ETZ5</accession>
<gene>
    <name evidence="1" type="ORF">METZ01_LOCUS512767</name>
</gene>
<dbReference type="AntiFam" id="ANF00002">
    <property type="entry name" value="Shadow ORF"/>
</dbReference>